<dbReference type="Gene3D" id="3.80.10.10">
    <property type="entry name" value="Ribonuclease Inhibitor"/>
    <property type="match status" value="1"/>
</dbReference>
<evidence type="ECO:0000313" key="3">
    <source>
        <dbReference type="EMBL" id="CAH1425081.1"/>
    </source>
</evidence>
<dbReference type="AlphaFoldDB" id="A0AAU9MHV5"/>
<dbReference type="EMBL" id="CAKMRJ010000002">
    <property type="protein sequence ID" value="CAH1416817.1"/>
    <property type="molecule type" value="Genomic_DNA"/>
</dbReference>
<gene>
    <name evidence="3" type="ORF">LVIROSA_LOCUS12241</name>
    <name evidence="2" type="ORF">LVIROSA_LOCUS4556</name>
</gene>
<reference evidence="3 4" key="1">
    <citation type="submission" date="2022-01" db="EMBL/GenBank/DDBJ databases">
        <authorList>
            <person name="Xiong W."/>
            <person name="Schranz E."/>
        </authorList>
    </citation>
    <scope>NUCLEOTIDE SEQUENCE [LARGE SCALE GENOMIC DNA]</scope>
</reference>
<evidence type="ECO:0000259" key="1">
    <source>
        <dbReference type="Pfam" id="PF08387"/>
    </source>
</evidence>
<protein>
    <recommendedName>
        <fullName evidence="1">FBD domain-containing protein</fullName>
    </recommendedName>
</protein>
<proteinExistence type="predicted"/>
<evidence type="ECO:0000313" key="2">
    <source>
        <dbReference type="EMBL" id="CAH1416817.1"/>
    </source>
</evidence>
<feature type="domain" description="FBD" evidence="1">
    <location>
        <begin position="140"/>
        <end position="176"/>
    </location>
</feature>
<dbReference type="PANTHER" id="PTHR31639:SF315">
    <property type="entry name" value="LEUCINE-RICH REPEAT DOMAIN SUPERFAMILY, F-BOX-LIKE DOMAIN SUPERFAMILY"/>
    <property type="match status" value="1"/>
</dbReference>
<dbReference type="Proteomes" id="UP001157418">
    <property type="component" value="Unassembled WGS sequence"/>
</dbReference>
<dbReference type="InterPro" id="IPR032675">
    <property type="entry name" value="LRR_dom_sf"/>
</dbReference>
<organism evidence="3 4">
    <name type="scientific">Lactuca virosa</name>
    <dbReference type="NCBI Taxonomy" id="75947"/>
    <lineage>
        <taxon>Eukaryota</taxon>
        <taxon>Viridiplantae</taxon>
        <taxon>Streptophyta</taxon>
        <taxon>Embryophyta</taxon>
        <taxon>Tracheophyta</taxon>
        <taxon>Spermatophyta</taxon>
        <taxon>Magnoliopsida</taxon>
        <taxon>eudicotyledons</taxon>
        <taxon>Gunneridae</taxon>
        <taxon>Pentapetalae</taxon>
        <taxon>asterids</taxon>
        <taxon>campanulids</taxon>
        <taxon>Asterales</taxon>
        <taxon>Asteraceae</taxon>
        <taxon>Cichorioideae</taxon>
        <taxon>Cichorieae</taxon>
        <taxon>Lactucinae</taxon>
        <taxon>Lactuca</taxon>
    </lineage>
</organism>
<evidence type="ECO:0000313" key="4">
    <source>
        <dbReference type="Proteomes" id="UP001157418"/>
    </source>
</evidence>
<sequence>MQGLEHLSLKHCEIGVPSMFNGFSLLKSLILSEVYITATMLQRILTSCPLLEQFTLTGYEFVDFTEGNTCTFVELFKCLPSVQVVNISWFHDADFYAGVRSQKLPTSLAYLRILVLQMVYCNEQTFTTLLDPEDYSGLNLDHLKELEITNFRNHALEMEFLKLIMAKSPVLKIARIELSASVSVDAEVMMLLRFVKLAISTCITSSQAHY</sequence>
<keyword evidence="4" id="KW-1185">Reference proteome</keyword>
<dbReference type="Pfam" id="PF08387">
    <property type="entry name" value="FBD"/>
    <property type="match status" value="1"/>
</dbReference>
<accession>A0AAU9MHV5</accession>
<dbReference type="PANTHER" id="PTHR31639">
    <property type="entry name" value="F-BOX PROTEIN-LIKE"/>
    <property type="match status" value="1"/>
</dbReference>
<comment type="caution">
    <text evidence="3">The sequence shown here is derived from an EMBL/GenBank/DDBJ whole genome shotgun (WGS) entry which is preliminary data.</text>
</comment>
<name>A0AAU9MHV5_9ASTR</name>
<dbReference type="InterPro" id="IPR006566">
    <property type="entry name" value="FBD"/>
</dbReference>
<dbReference type="EMBL" id="CAKMRJ010002170">
    <property type="protein sequence ID" value="CAH1425081.1"/>
    <property type="molecule type" value="Genomic_DNA"/>
</dbReference>
<dbReference type="SUPFAM" id="SSF52047">
    <property type="entry name" value="RNI-like"/>
    <property type="match status" value="1"/>
</dbReference>